<dbReference type="EMBL" id="CP078073">
    <property type="protein sequence ID" value="QXL87429.1"/>
    <property type="molecule type" value="Genomic_DNA"/>
</dbReference>
<reference evidence="1 2" key="1">
    <citation type="submission" date="2021-07" db="EMBL/GenBank/DDBJ databases">
        <title>Karlodiniumbacter phycospheric gen. nov., sp. nov., a phycosphere bacterium isolated from karlodinium veneficum.</title>
        <authorList>
            <person name="Peng Y."/>
            <person name="Jiang L."/>
            <person name="Lee J."/>
        </authorList>
    </citation>
    <scope>NUCLEOTIDE SEQUENCE</scope>
    <source>
        <strain evidence="1 2">N5</strain>
    </source>
</reference>
<dbReference type="AlphaFoldDB" id="A0A975YFI6"/>
<sequence>MATLSTNTTQISARPLLAALARLAQNLKPTPKTAQQLLAAQSRHEAARARVDHLLR</sequence>
<dbReference type="RefSeq" id="WP_257894307.1">
    <property type="nucleotide sequence ID" value="NZ_JAIMBW010000001.1"/>
</dbReference>
<organism evidence="1">
    <name type="scientific">Gymnodinialimonas phycosphaerae</name>
    <dbReference type="NCBI Taxonomy" id="2841589"/>
    <lineage>
        <taxon>Bacteria</taxon>
        <taxon>Pseudomonadati</taxon>
        <taxon>Pseudomonadota</taxon>
        <taxon>Alphaproteobacteria</taxon>
        <taxon>Rhodobacterales</taxon>
        <taxon>Paracoccaceae</taxon>
        <taxon>Gymnodinialimonas</taxon>
    </lineage>
</organism>
<dbReference type="EMBL" id="JAIMBW010000001">
    <property type="protein sequence ID" value="MBY4894800.1"/>
    <property type="molecule type" value="Genomic_DNA"/>
</dbReference>
<keyword evidence="2" id="KW-1185">Reference proteome</keyword>
<evidence type="ECO:0000313" key="2">
    <source>
        <dbReference type="Proteomes" id="UP000693972"/>
    </source>
</evidence>
<proteinExistence type="predicted"/>
<gene>
    <name evidence="1" type="ORF">KUL25_18745</name>
</gene>
<accession>A0A975YFI6</accession>
<name>A0A975YFI6_9RHOB</name>
<protein>
    <submittedName>
        <fullName evidence="1">Uncharacterized protein</fullName>
    </submittedName>
</protein>
<evidence type="ECO:0000313" key="1">
    <source>
        <dbReference type="EMBL" id="QXL87429.1"/>
    </source>
</evidence>
<dbReference type="Proteomes" id="UP000693972">
    <property type="component" value="Unassembled WGS sequence"/>
</dbReference>